<evidence type="ECO:0000313" key="1">
    <source>
        <dbReference type="EMBL" id="ERT67810.1"/>
    </source>
</evidence>
<proteinExistence type="predicted"/>
<accession>U7V8E8</accession>
<sequence>MSKWYEEEVIDTPETEIVEENIYVDEDFIKNKSLVRVDMNVIQYPLFSKNTRRKVNQIVKYYFNKNRDTYINVTPKAGDYIPGELEEKVFIALMKVMKNKGMPRRFIVTAAELKKELKLTTKDYVKRIKESLSRLATSNYNFKNTMYSSVNKSILTQDIETTILSLKTIRLDDRKNKTLKDQISDNRIKEVYEISVSDHFYNNIMTKGYMVYNSDILLDIDTSTARTIYMLIEKLRYHELYLRIDTLFLIKRIPLKFNPKNPHNTIKILENNLNELKIKNLIKEFNFVKDSTWEKSEIEIHFYEDSAEEKQERFFDDFNDFKNISTQLTISATEHDTLTENEKEQLEKTVITKELIEELFNKLPNIAKKLKSMPKTIADSIEKYGEEKVRGTIAYLNKQKKLTSPRAFFLKALENDWAGDIIIEKTKKENLSQEKIEIRKDEVIDEKFLQLEASFELLTQEEKDEIEKNAFKNYIKICGMNTKIQKMAFNAGKKRIILNYLNEIDYFNCNSSPELEVIEIEAKNKSYSEPLTKEFLSLAKDYINNVLIMLEGDFSKEELLRLKMRLTKEVLAGNIQTIDDVQNKVEEILLGK</sequence>
<reference evidence="1 2" key="1">
    <citation type="submission" date="2013-08" db="EMBL/GenBank/DDBJ databases">
        <authorList>
            <person name="Weinstock G."/>
            <person name="Sodergren E."/>
            <person name="Wylie T."/>
            <person name="Fulton L."/>
            <person name="Fulton R."/>
            <person name="Fronick C."/>
            <person name="O'Laughlin M."/>
            <person name="Godfrey J."/>
            <person name="Miner T."/>
            <person name="Herter B."/>
            <person name="Appelbaum E."/>
            <person name="Cordes M."/>
            <person name="Lek S."/>
            <person name="Wollam A."/>
            <person name="Pepin K.H."/>
            <person name="Palsikar V.B."/>
            <person name="Mitreva M."/>
            <person name="Wilson R.K."/>
        </authorList>
    </citation>
    <scope>NUCLEOTIDE SEQUENCE [LARGE SCALE GENOMIC DNA]</scope>
    <source>
        <strain evidence="1 2">ATCC BAA-474</strain>
    </source>
</reference>
<evidence type="ECO:0000313" key="2">
    <source>
        <dbReference type="Proteomes" id="UP000017081"/>
    </source>
</evidence>
<dbReference type="STRING" id="1319815.HMPREF0202_02274"/>
<keyword evidence="2" id="KW-1185">Reference proteome</keyword>
<name>U7V8E8_9FUSO</name>
<protein>
    <recommendedName>
        <fullName evidence="3">Replication initiator protein A</fullName>
    </recommendedName>
</protein>
<gene>
    <name evidence="1" type="ORF">HMPREF0202_02274</name>
</gene>
<dbReference type="AlphaFoldDB" id="U7V8E8"/>
<dbReference type="EMBL" id="AXZF01000107">
    <property type="protein sequence ID" value="ERT67810.1"/>
    <property type="molecule type" value="Genomic_DNA"/>
</dbReference>
<dbReference type="HOGENOM" id="CLU_032032_0_0_0"/>
<evidence type="ECO:0008006" key="3">
    <source>
        <dbReference type="Google" id="ProtNLM"/>
    </source>
</evidence>
<comment type="caution">
    <text evidence="1">The sequence shown here is derived from an EMBL/GenBank/DDBJ whole genome shotgun (WGS) entry which is preliminary data.</text>
</comment>
<organism evidence="1 2">
    <name type="scientific">Cetobacterium somerae ATCC BAA-474</name>
    <dbReference type="NCBI Taxonomy" id="1319815"/>
    <lineage>
        <taxon>Bacteria</taxon>
        <taxon>Fusobacteriati</taxon>
        <taxon>Fusobacteriota</taxon>
        <taxon>Fusobacteriia</taxon>
        <taxon>Fusobacteriales</taxon>
        <taxon>Fusobacteriaceae</taxon>
        <taxon>Cetobacterium</taxon>
    </lineage>
</organism>
<dbReference type="RefSeq" id="WP_023051806.1">
    <property type="nucleotide sequence ID" value="NZ_CP173060.2"/>
</dbReference>
<dbReference type="Proteomes" id="UP000017081">
    <property type="component" value="Unassembled WGS sequence"/>
</dbReference>